<evidence type="ECO:0000313" key="2">
    <source>
        <dbReference type="Proteomes" id="UP000283269"/>
    </source>
</evidence>
<dbReference type="EMBL" id="NHYD01000963">
    <property type="protein sequence ID" value="PPQ92823.1"/>
    <property type="molecule type" value="Genomic_DNA"/>
</dbReference>
<organism evidence="1 2">
    <name type="scientific">Psilocybe cyanescens</name>
    <dbReference type="NCBI Taxonomy" id="93625"/>
    <lineage>
        <taxon>Eukaryota</taxon>
        <taxon>Fungi</taxon>
        <taxon>Dikarya</taxon>
        <taxon>Basidiomycota</taxon>
        <taxon>Agaricomycotina</taxon>
        <taxon>Agaricomycetes</taxon>
        <taxon>Agaricomycetidae</taxon>
        <taxon>Agaricales</taxon>
        <taxon>Agaricineae</taxon>
        <taxon>Strophariaceae</taxon>
        <taxon>Psilocybe</taxon>
    </lineage>
</organism>
<evidence type="ECO:0000313" key="1">
    <source>
        <dbReference type="EMBL" id="PPQ92823.1"/>
    </source>
</evidence>
<comment type="caution">
    <text evidence="1">The sequence shown here is derived from an EMBL/GenBank/DDBJ whole genome shotgun (WGS) entry which is preliminary data.</text>
</comment>
<name>A0A409XPT3_PSICY</name>
<dbReference type="AlphaFoldDB" id="A0A409XPT3"/>
<dbReference type="STRING" id="93625.A0A409XPT3"/>
<gene>
    <name evidence="1" type="ORF">CVT25_004311</name>
</gene>
<protein>
    <submittedName>
        <fullName evidence="1">Uncharacterized protein</fullName>
    </submittedName>
</protein>
<proteinExistence type="predicted"/>
<reference evidence="1 2" key="1">
    <citation type="journal article" date="2018" name="Evol. Lett.">
        <title>Horizontal gene cluster transfer increased hallucinogenic mushroom diversity.</title>
        <authorList>
            <person name="Reynolds H.T."/>
            <person name="Vijayakumar V."/>
            <person name="Gluck-Thaler E."/>
            <person name="Korotkin H.B."/>
            <person name="Matheny P.B."/>
            <person name="Slot J.C."/>
        </authorList>
    </citation>
    <scope>NUCLEOTIDE SEQUENCE [LARGE SCALE GENOMIC DNA]</scope>
    <source>
        <strain evidence="1 2">2631</strain>
    </source>
</reference>
<sequence length="556" mass="63075">MPQTVCFYRLTGIHSLPVELISSIFLFGAGFDNPYVDSPFLLKPDQEYEPVPSSDFQVIVSHVCHHWRQVALNTQSLWTTLHFGHPSHLSRAEVYLARCSTSTTFLLDILVNTVASETHDRDPQRTLYDAELLAIFQIIVPHVKRWRAFHLKISDNLCKSTARRFLSSCGPAPYLETLQLYHFEDYRTSQRLFEAIHKPPVTIFSNVLPRLRNVSLIGVNLGWDDSPYLSSLHTLELALHSENVRPLYASWGRILQSSPELKTLCLHYSGPRASTDDPNLAWPRADRKIQLKGLKQLNLTSLDPDYLCDLVDRLYFLNLQGLNLDLPDLEYTSFITLLTGPVLQTSSDICTQTQVTTSSNSSLISNSTNGTSTSISPKLPTPSLANLQTLVIHALDCTLKSWTNFLQGMQGLRSLEVDFGRVGDRKLFWSVFIQPCTALTFGNEDDRMASCPIQVELLLPRLETFKFAGISGRDVLSALTYRYRHRSRISPTTQIWTIGWGGRRREDIELGALIERGFWMPNDSLEEVKVIIKDFYDEEEVEGAEDGDGEEELFED</sequence>
<accession>A0A409XPT3</accession>
<dbReference type="InParanoid" id="A0A409XPT3"/>
<dbReference type="Proteomes" id="UP000283269">
    <property type="component" value="Unassembled WGS sequence"/>
</dbReference>
<dbReference type="Gene3D" id="1.20.1280.50">
    <property type="match status" value="1"/>
</dbReference>
<keyword evidence="2" id="KW-1185">Reference proteome</keyword>
<dbReference type="OrthoDB" id="3352270at2759"/>